<reference evidence="2 3" key="1">
    <citation type="submission" date="2015-10" db="EMBL/GenBank/DDBJ databases">
        <authorList>
            <person name="Gilbert D.G."/>
        </authorList>
    </citation>
    <scope>NUCLEOTIDE SEQUENCE [LARGE SCALE GENOMIC DNA]</scope>
</reference>
<feature type="transmembrane region" description="Helical" evidence="1">
    <location>
        <begin position="20"/>
        <end position="41"/>
    </location>
</feature>
<name>A0A0S2MYA5_9CAUD</name>
<keyword evidence="1" id="KW-1133">Transmembrane helix</keyword>
<keyword evidence="3" id="KW-1185">Reference proteome</keyword>
<protein>
    <submittedName>
        <fullName evidence="2">Uncharacterized protein</fullName>
    </submittedName>
</protein>
<dbReference type="EMBL" id="KT932701">
    <property type="protein sequence ID" value="ALO80905.1"/>
    <property type="molecule type" value="Genomic_DNA"/>
</dbReference>
<dbReference type="KEGG" id="vg:26643009"/>
<dbReference type="OrthoDB" id="21769at10239"/>
<proteinExistence type="predicted"/>
<keyword evidence="1" id="KW-0812">Transmembrane</keyword>
<sequence>MFTKEDKNKKWYKNTYKDYIQAWFCLLFIMFLGACFIFKFIDTTDTWGAEEVDHNGQVVTISKDF</sequence>
<keyword evidence="1" id="KW-0472">Membrane</keyword>
<evidence type="ECO:0000313" key="2">
    <source>
        <dbReference type="EMBL" id="ALO80905.1"/>
    </source>
</evidence>
<dbReference type="PROSITE" id="PS51257">
    <property type="entry name" value="PROKAR_LIPOPROTEIN"/>
    <property type="match status" value="1"/>
</dbReference>
<accession>A0A0S2MYA5</accession>
<evidence type="ECO:0000256" key="1">
    <source>
        <dbReference type="SAM" id="Phobius"/>
    </source>
</evidence>
<dbReference type="GeneID" id="26643009"/>
<dbReference type="RefSeq" id="YP_009216624.1">
    <property type="nucleotide sequence ID" value="NC_028990.1"/>
</dbReference>
<evidence type="ECO:0000313" key="3">
    <source>
        <dbReference type="Proteomes" id="UP000202117"/>
    </source>
</evidence>
<dbReference type="Proteomes" id="UP000202117">
    <property type="component" value="Segment"/>
</dbReference>
<organism evidence="2 3">
    <name type="scientific">Enterococcus phage vB_EfaS_IME196</name>
    <dbReference type="NCBI Taxonomy" id="1747289"/>
    <lineage>
        <taxon>Viruses</taxon>
        <taxon>Duplodnaviria</taxon>
        <taxon>Heunggongvirae</taxon>
        <taxon>Uroviricota</taxon>
        <taxon>Caudoviricetes</taxon>
        <taxon>Efquatrovirus</taxon>
        <taxon>Efquatrovirus IME196</taxon>
    </lineage>
</organism>